<reference evidence="1 2" key="1">
    <citation type="submission" date="2024-01" db="EMBL/GenBank/DDBJ databases">
        <title>The genomes of 5 underutilized Papilionoideae crops provide insights into root nodulation and disease resistanc.</title>
        <authorList>
            <person name="Jiang F."/>
        </authorList>
    </citation>
    <scope>NUCLEOTIDE SEQUENCE [LARGE SCALE GENOMIC DNA]</scope>
    <source>
        <strain evidence="1">LVBAO_FW01</strain>
        <tissue evidence="1">Leaves</tissue>
    </source>
</reference>
<comment type="caution">
    <text evidence="1">The sequence shown here is derived from an EMBL/GenBank/DDBJ whole genome shotgun (WGS) entry which is preliminary data.</text>
</comment>
<name>A0AAN9JXS7_CANGL</name>
<sequence>MQMQFFITIGRLYFFQSPVVLYETTREQNRNHDVRQIEYTCLILLLQCSCHLLRFLPVKDLLGSRVL</sequence>
<proteinExistence type="predicted"/>
<dbReference type="Proteomes" id="UP001367508">
    <property type="component" value="Unassembled WGS sequence"/>
</dbReference>
<dbReference type="EMBL" id="JAYMYQ010000010">
    <property type="protein sequence ID" value="KAK7307335.1"/>
    <property type="molecule type" value="Genomic_DNA"/>
</dbReference>
<protein>
    <submittedName>
        <fullName evidence="1">Uncharacterized protein</fullName>
    </submittedName>
</protein>
<dbReference type="AlphaFoldDB" id="A0AAN9JXS7"/>
<organism evidence="1 2">
    <name type="scientific">Canavalia gladiata</name>
    <name type="common">Sword bean</name>
    <name type="synonym">Dolichos gladiatus</name>
    <dbReference type="NCBI Taxonomy" id="3824"/>
    <lineage>
        <taxon>Eukaryota</taxon>
        <taxon>Viridiplantae</taxon>
        <taxon>Streptophyta</taxon>
        <taxon>Embryophyta</taxon>
        <taxon>Tracheophyta</taxon>
        <taxon>Spermatophyta</taxon>
        <taxon>Magnoliopsida</taxon>
        <taxon>eudicotyledons</taxon>
        <taxon>Gunneridae</taxon>
        <taxon>Pentapetalae</taxon>
        <taxon>rosids</taxon>
        <taxon>fabids</taxon>
        <taxon>Fabales</taxon>
        <taxon>Fabaceae</taxon>
        <taxon>Papilionoideae</taxon>
        <taxon>50 kb inversion clade</taxon>
        <taxon>NPAAA clade</taxon>
        <taxon>indigoferoid/millettioid clade</taxon>
        <taxon>Phaseoleae</taxon>
        <taxon>Canavalia</taxon>
    </lineage>
</organism>
<evidence type="ECO:0000313" key="2">
    <source>
        <dbReference type="Proteomes" id="UP001367508"/>
    </source>
</evidence>
<accession>A0AAN9JXS7</accession>
<keyword evidence="2" id="KW-1185">Reference proteome</keyword>
<gene>
    <name evidence="1" type="ORF">VNO77_40297</name>
</gene>
<evidence type="ECO:0000313" key="1">
    <source>
        <dbReference type="EMBL" id="KAK7307335.1"/>
    </source>
</evidence>